<reference evidence="1 2" key="1">
    <citation type="submission" date="2023-07" db="EMBL/GenBank/DDBJ databases">
        <title>Genomic Encyclopedia of Type Strains, Phase IV (KMG-IV): sequencing the most valuable type-strain genomes for metagenomic binning, comparative biology and taxonomic classification.</title>
        <authorList>
            <person name="Goeker M."/>
        </authorList>
    </citation>
    <scope>NUCLEOTIDE SEQUENCE [LARGE SCALE GENOMIC DNA]</scope>
    <source>
        <strain evidence="1 2">DSM 23494</strain>
    </source>
</reference>
<dbReference type="InterPro" id="IPR022121">
    <property type="entry name" value="Peptidase_M73_camelysin"/>
</dbReference>
<accession>A0ABU0ACP0</accession>
<sequence>MTAALGLSLNSGGTYAYFSDTFATQNTFAAGTLDLAVNPDFVVNIDNIKPGDEVYREFTLENNGSLDIHKVLLDTQYIVEDAKTDNVDDFGNHIEVTIMYNTSSATVPIVETTLYDLQTQQPDIAAIDTFVGNEQIPDGISAGEKEKMFVLFEFVDNGENQNQFQGASSGSTGHLMQSKQLENITKTNNIIYGPARLLLEQVFLYNRVNS</sequence>
<evidence type="ECO:0000313" key="2">
    <source>
        <dbReference type="Proteomes" id="UP001238088"/>
    </source>
</evidence>
<dbReference type="EMBL" id="JAUSUB010000001">
    <property type="protein sequence ID" value="MDQ0268203.1"/>
    <property type="molecule type" value="Genomic_DNA"/>
</dbReference>
<keyword evidence="2" id="KW-1185">Reference proteome</keyword>
<gene>
    <name evidence="1" type="ORF">J2S17_000072</name>
</gene>
<dbReference type="Proteomes" id="UP001238088">
    <property type="component" value="Unassembled WGS sequence"/>
</dbReference>
<protein>
    <submittedName>
        <fullName evidence="1">Spore coat-associated protein N</fullName>
    </submittedName>
</protein>
<evidence type="ECO:0000313" key="1">
    <source>
        <dbReference type="EMBL" id="MDQ0268203.1"/>
    </source>
</evidence>
<dbReference type="NCBIfam" id="TIGR04088">
    <property type="entry name" value="cognate_SipW"/>
    <property type="match status" value="1"/>
</dbReference>
<dbReference type="InterPro" id="IPR023833">
    <property type="entry name" value="Signal_pept_SipW-depend-type"/>
</dbReference>
<dbReference type="Pfam" id="PF12389">
    <property type="entry name" value="Peptidase_M73"/>
    <property type="match status" value="1"/>
</dbReference>
<organism evidence="1 2">
    <name type="scientific">Cytobacillus purgationiresistens</name>
    <dbReference type="NCBI Taxonomy" id="863449"/>
    <lineage>
        <taxon>Bacteria</taxon>
        <taxon>Bacillati</taxon>
        <taxon>Bacillota</taxon>
        <taxon>Bacilli</taxon>
        <taxon>Bacillales</taxon>
        <taxon>Bacillaceae</taxon>
        <taxon>Cytobacillus</taxon>
    </lineage>
</organism>
<proteinExistence type="predicted"/>
<comment type="caution">
    <text evidence="1">The sequence shown here is derived from an EMBL/GenBank/DDBJ whole genome shotgun (WGS) entry which is preliminary data.</text>
</comment>
<name>A0ABU0ACP0_9BACI</name>